<dbReference type="GO" id="GO:0005737">
    <property type="term" value="C:cytoplasm"/>
    <property type="evidence" value="ECO:0007669"/>
    <property type="project" value="UniProtKB-SubCell"/>
</dbReference>
<organism evidence="8 10">
    <name type="scientific">Bacillus paralicheniformis</name>
    <dbReference type="NCBI Taxonomy" id="1648923"/>
    <lineage>
        <taxon>Bacteria</taxon>
        <taxon>Bacillati</taxon>
        <taxon>Bacillota</taxon>
        <taxon>Bacilli</taxon>
        <taxon>Bacillales</taxon>
        <taxon>Bacillaceae</taxon>
        <taxon>Bacillus</taxon>
    </lineage>
</organism>
<evidence type="ECO:0000256" key="4">
    <source>
        <dbReference type="ARBA" id="ARBA00022801"/>
    </source>
</evidence>
<dbReference type="InterPro" id="IPR003876">
    <property type="entry name" value="Arg_deiminase"/>
</dbReference>
<dbReference type="EC" id="3.5.3.6" evidence="6"/>
<dbReference type="Pfam" id="PF02274">
    <property type="entry name" value="ADI"/>
    <property type="match status" value="1"/>
</dbReference>
<dbReference type="HAMAP" id="MF_00242">
    <property type="entry name" value="Arg_deiminase"/>
    <property type="match status" value="1"/>
</dbReference>
<dbReference type="PIRSF" id="PIRSF006356">
    <property type="entry name" value="Arg_deiminase"/>
    <property type="match status" value="1"/>
</dbReference>
<keyword evidence="3 6" id="KW-0056">Arginine metabolism</keyword>
<keyword evidence="6" id="KW-0963">Cytoplasm</keyword>
<dbReference type="SUPFAM" id="SSF55909">
    <property type="entry name" value="Pentein"/>
    <property type="match status" value="1"/>
</dbReference>
<evidence type="ECO:0000256" key="7">
    <source>
        <dbReference type="PIRSR" id="PIRSR006356-1"/>
    </source>
</evidence>
<comment type="catalytic activity">
    <reaction evidence="5 6">
        <text>L-arginine + H2O = L-citrulline + NH4(+)</text>
        <dbReference type="Rhea" id="RHEA:19597"/>
        <dbReference type="ChEBI" id="CHEBI:15377"/>
        <dbReference type="ChEBI" id="CHEBI:28938"/>
        <dbReference type="ChEBI" id="CHEBI:32682"/>
        <dbReference type="ChEBI" id="CHEBI:57743"/>
        <dbReference type="EC" id="3.5.3.6"/>
    </reaction>
</comment>
<dbReference type="AlphaFoldDB" id="A0A6I7TIL7"/>
<keyword evidence="11" id="KW-1185">Reference proteome</keyword>
<evidence type="ECO:0000256" key="5">
    <source>
        <dbReference type="ARBA" id="ARBA00049429"/>
    </source>
</evidence>
<name>A0A6I7TIL7_9BACI</name>
<dbReference type="Gene3D" id="3.75.10.10">
    <property type="entry name" value="L-arginine/glycine Amidinotransferase, Chain A"/>
    <property type="match status" value="1"/>
</dbReference>
<comment type="subcellular location">
    <subcellularLocation>
        <location evidence="6">Cytoplasm</location>
    </subcellularLocation>
</comment>
<dbReference type="NCBIfam" id="TIGR01078">
    <property type="entry name" value="arcA"/>
    <property type="match status" value="1"/>
</dbReference>
<dbReference type="Proteomes" id="UP000429980">
    <property type="component" value="Unassembled WGS sequence"/>
</dbReference>
<proteinExistence type="inferred from homology"/>
<reference evidence="9 11" key="2">
    <citation type="submission" date="2019-06" db="EMBL/GenBank/DDBJ databases">
        <title>Genome sequence analysis of &gt;100 Bacillus licheniformis strains suggests intrinsic resistance to this species.</title>
        <authorList>
            <person name="Wels M."/>
            <person name="Siezen R.J."/>
            <person name="Johansen E."/>
            <person name="Stuer-Lauridsen B."/>
            <person name="Bjerre K."/>
            <person name="Nielsen B.K.K."/>
        </authorList>
    </citation>
    <scope>NUCLEOTIDE SEQUENCE [LARGE SCALE GENOMIC DNA]</scope>
    <source>
        <strain evidence="9 11">BAC-15381</strain>
    </source>
</reference>
<feature type="active site" description="Amidino-cysteine intermediate" evidence="6 7">
    <location>
        <position position="402"/>
    </location>
</feature>
<evidence type="ECO:0000313" key="8">
    <source>
        <dbReference type="EMBL" id="OLF95812.1"/>
    </source>
</evidence>
<evidence type="ECO:0000313" key="10">
    <source>
        <dbReference type="Proteomes" id="UP000185604"/>
    </source>
</evidence>
<dbReference type="EMBL" id="LKPO01000008">
    <property type="protein sequence ID" value="OLF95812.1"/>
    <property type="molecule type" value="Genomic_DNA"/>
</dbReference>
<keyword evidence="4 6" id="KW-0378">Hydrolase</keyword>
<comment type="caution">
    <text evidence="8">The sequence shown here is derived from an EMBL/GenBank/DDBJ whole genome shotgun (WGS) entry which is preliminary data.</text>
</comment>
<dbReference type="PANTHER" id="PTHR47271">
    <property type="entry name" value="ARGININE DEIMINASE"/>
    <property type="match status" value="1"/>
</dbReference>
<dbReference type="EMBL" id="NILF01000062">
    <property type="protein sequence ID" value="TWL35200.1"/>
    <property type="molecule type" value="Genomic_DNA"/>
</dbReference>
<evidence type="ECO:0000256" key="2">
    <source>
        <dbReference type="ARBA" id="ARBA00010206"/>
    </source>
</evidence>
<dbReference type="NCBIfam" id="NF002381">
    <property type="entry name" value="PRK01388.1"/>
    <property type="match status" value="1"/>
</dbReference>
<reference evidence="8 10" key="1">
    <citation type="journal article" date="2016" name="Front. Microbiol.">
        <title>High-Level Heat Resistance of Spores of Bacillus amyloliquefaciens and Bacillus licheniformis Results from the Presence of a spoVA Operon in a Tn1546 Transposon.</title>
        <authorList>
            <person name="Berendsen E.M."/>
            <person name="Koning R.A."/>
            <person name="Boekhorst J."/>
            <person name="de Jong A."/>
            <person name="Kuipers O.P."/>
            <person name="Wells-Bennik M.H."/>
        </authorList>
    </citation>
    <scope>NUCLEOTIDE SEQUENCE [LARGE SCALE GENOMIC DNA]</scope>
    <source>
        <strain evidence="8 10">B4121</strain>
    </source>
</reference>
<comment type="similarity">
    <text evidence="2 6">Belongs to the arginine deiminase family.</text>
</comment>
<dbReference type="PANTHER" id="PTHR47271:SF2">
    <property type="entry name" value="ARGININE DEIMINASE"/>
    <property type="match status" value="1"/>
</dbReference>
<evidence type="ECO:0000313" key="11">
    <source>
        <dbReference type="Proteomes" id="UP000429980"/>
    </source>
</evidence>
<dbReference type="PRINTS" id="PR01466">
    <property type="entry name" value="ARGDEIMINASE"/>
</dbReference>
<gene>
    <name evidence="6" type="primary">arcA</name>
    <name evidence="8" type="ORF">B4121_1374</name>
    <name evidence="9" type="ORF">CHCC15381_3643</name>
</gene>
<dbReference type="Proteomes" id="UP000185604">
    <property type="component" value="Unassembled WGS sequence"/>
</dbReference>
<dbReference type="Gene3D" id="1.10.3930.10">
    <property type="entry name" value="Arginine deiminase"/>
    <property type="match status" value="1"/>
</dbReference>
<accession>A0A6I7TIL7</accession>
<dbReference type="GO" id="GO:0019546">
    <property type="term" value="P:L-arginine deiminase pathway"/>
    <property type="evidence" value="ECO:0007669"/>
    <property type="project" value="UniProtKB-UniRule"/>
</dbReference>
<protein>
    <recommendedName>
        <fullName evidence="6">Arginine deiminase</fullName>
        <shortName evidence="6">ADI</shortName>
        <ecNumber evidence="6">3.5.3.6</ecNumber>
    </recommendedName>
    <alternativeName>
        <fullName evidence="6">Arginine dihydrolase</fullName>
        <shortName evidence="6">AD</shortName>
    </alternativeName>
</protein>
<comment type="pathway">
    <text evidence="1 6">Amino-acid degradation; L-arginine degradation via ADI pathway; carbamoyl phosphate from L-arginine: step 1/2.</text>
</comment>
<sequence>MIMTTPIHVYSEIGPLKTVMLKRPGRELENLTPEYLERLLFDDIPFLPAVQKEHDQFAETLKKQGVEVLYLEKLTAEALDDAFIRERFIDELLTESKADINGAYDRLKEFLLTFDADSMVEHVMSGIRKNELEREKKSHLHELMEDHYPFYLDPMPNLYFTRDPAAAIGSGLTINKMKEPARRRESLFMRYIINHHPRFKGHEIPVWLDRDFKFNIEGGDELVLNEDTVAIGVSERTTAQAIERLVRNLFQRQSRIRRVLAVEIPKSRAFMHLDTVFTMVDRDQFTIHPAIQGPEGDMRIFVLERGETADDIRTTEEHNLPEVLKRTLGLSDVNLIFCGGGDEIASAREQWNDGSNTLAIAPGVVVTYDRNYISNECLREQGIKVIEIPSGELSRGRGGPRCMSMPLYREDVK</sequence>
<evidence type="ECO:0000256" key="1">
    <source>
        <dbReference type="ARBA" id="ARBA00005213"/>
    </source>
</evidence>
<evidence type="ECO:0000256" key="6">
    <source>
        <dbReference type="HAMAP-Rule" id="MF_00242"/>
    </source>
</evidence>
<dbReference type="UniPathway" id="UPA00254">
    <property type="reaction ID" value="UER00364"/>
</dbReference>
<dbReference type="GO" id="GO:0016990">
    <property type="term" value="F:arginine deiminase activity"/>
    <property type="evidence" value="ECO:0007669"/>
    <property type="project" value="UniProtKB-UniRule"/>
</dbReference>
<evidence type="ECO:0000256" key="3">
    <source>
        <dbReference type="ARBA" id="ARBA00022503"/>
    </source>
</evidence>
<evidence type="ECO:0000313" key="9">
    <source>
        <dbReference type="EMBL" id="TWL35200.1"/>
    </source>
</evidence>